<keyword evidence="1" id="KW-0812">Transmembrane</keyword>
<evidence type="ECO:0000256" key="1">
    <source>
        <dbReference type="SAM" id="Phobius"/>
    </source>
</evidence>
<dbReference type="EMBL" id="AP028055">
    <property type="protein sequence ID" value="BEG98184.1"/>
    <property type="molecule type" value="Genomic_DNA"/>
</dbReference>
<organism evidence="2 3">
    <name type="scientific">Bacteroides sedimenti</name>
    <dbReference type="NCBI Taxonomy" id="2136147"/>
    <lineage>
        <taxon>Bacteria</taxon>
        <taxon>Pseudomonadati</taxon>
        <taxon>Bacteroidota</taxon>
        <taxon>Bacteroidia</taxon>
        <taxon>Bacteroidales</taxon>
        <taxon>Bacteroidaceae</taxon>
        <taxon>Bacteroides</taxon>
    </lineage>
</organism>
<feature type="transmembrane region" description="Helical" evidence="1">
    <location>
        <begin position="76"/>
        <end position="102"/>
    </location>
</feature>
<proteinExistence type="predicted"/>
<keyword evidence="1" id="KW-1133">Transmembrane helix</keyword>
<sequence length="304" mass="34681">MATQTTKIIFYKTRSIAGRFAAAFDFIENNFKIIVKYGSLILVLTALLNALLLAISGNSVLKYFQFGFSTQGSIKLLLIIAGITFIYLAGNILFNGIIYTLVKEYPQRDSLERIQFKEIKNKIILNSKRFLMINVVFILFGILFSILLIGMFMLSVWTLLLFIPLIIFIFIPFAYTQQIFMFEEINVVKALKKGLRMGWYNWSGTFFLLLLACIFTQIISMVVFTPWQVGMYVQSLSFISVLDGNAPNLPSYFGILMFVFFVVGFFIASLAQLIPSVSMMFQYFSATQKTIENEAEKAEINQSL</sequence>
<keyword evidence="1" id="KW-0472">Membrane</keyword>
<evidence type="ECO:0000313" key="3">
    <source>
        <dbReference type="Proteomes" id="UP001496674"/>
    </source>
</evidence>
<protein>
    <recommendedName>
        <fullName evidence="4">Glycerophosphoryl diester phosphodiesterase membrane domain-containing protein</fullName>
    </recommendedName>
</protein>
<feature type="transmembrane region" description="Helical" evidence="1">
    <location>
        <begin position="37"/>
        <end position="56"/>
    </location>
</feature>
<gene>
    <name evidence="2" type="ORF">BSYN_04490</name>
</gene>
<accession>A0ABM8I7X3</accession>
<name>A0ABM8I7X3_9BACE</name>
<keyword evidence="3" id="KW-1185">Reference proteome</keyword>
<dbReference type="RefSeq" id="WP_353332920.1">
    <property type="nucleotide sequence ID" value="NZ_AP028055.1"/>
</dbReference>
<feature type="transmembrane region" description="Helical" evidence="1">
    <location>
        <begin position="206"/>
        <end position="229"/>
    </location>
</feature>
<evidence type="ECO:0000313" key="2">
    <source>
        <dbReference type="EMBL" id="BEG98184.1"/>
    </source>
</evidence>
<reference evidence="2 3" key="1">
    <citation type="submission" date="2023-04" db="EMBL/GenBank/DDBJ databases">
        <title>Draft genome sequence of acteroides sedimenti strain YN3PY1.</title>
        <authorList>
            <person name="Yoshida N."/>
        </authorList>
    </citation>
    <scope>NUCLEOTIDE SEQUENCE [LARGE SCALE GENOMIC DNA]</scope>
    <source>
        <strain evidence="2 3">YN3PY1</strain>
    </source>
</reference>
<feature type="transmembrane region" description="Helical" evidence="1">
    <location>
        <begin position="249"/>
        <end position="274"/>
    </location>
</feature>
<feature type="transmembrane region" description="Helical" evidence="1">
    <location>
        <begin position="130"/>
        <end position="150"/>
    </location>
</feature>
<dbReference type="Proteomes" id="UP001496674">
    <property type="component" value="Chromosome"/>
</dbReference>
<feature type="transmembrane region" description="Helical" evidence="1">
    <location>
        <begin position="156"/>
        <end position="175"/>
    </location>
</feature>
<evidence type="ECO:0008006" key="4">
    <source>
        <dbReference type="Google" id="ProtNLM"/>
    </source>
</evidence>